<gene>
    <name evidence="2" type="ORF">CIRG_10031</name>
</gene>
<protein>
    <submittedName>
        <fullName evidence="2">Uncharacterized protein</fullName>
    </submittedName>
</protein>
<dbReference type="EMBL" id="DS028102">
    <property type="protein sequence ID" value="KMP02209.1"/>
    <property type="molecule type" value="Genomic_DNA"/>
</dbReference>
<reference evidence="3" key="1">
    <citation type="journal article" date="2010" name="Genome Res.">
        <title>Population genomic sequencing of Coccidioides fungi reveals recent hybridization and transposon control.</title>
        <authorList>
            <person name="Neafsey D.E."/>
            <person name="Barker B.M."/>
            <person name="Sharpton T.J."/>
            <person name="Stajich J.E."/>
            <person name="Park D.J."/>
            <person name="Whiston E."/>
            <person name="Hung C.-Y."/>
            <person name="McMahan C."/>
            <person name="White J."/>
            <person name="Sykes S."/>
            <person name="Heiman D."/>
            <person name="Young S."/>
            <person name="Zeng Q."/>
            <person name="Abouelleil A."/>
            <person name="Aftuck L."/>
            <person name="Bessette D."/>
            <person name="Brown A."/>
            <person name="FitzGerald M."/>
            <person name="Lui A."/>
            <person name="Macdonald J.P."/>
            <person name="Priest M."/>
            <person name="Orbach M.J."/>
            <person name="Galgiani J.N."/>
            <person name="Kirkland T.N."/>
            <person name="Cole G.T."/>
            <person name="Birren B.W."/>
            <person name="Henn M.R."/>
            <person name="Taylor J.W."/>
            <person name="Rounsley S.D."/>
        </authorList>
    </citation>
    <scope>NUCLEOTIDE SEQUENCE [LARGE SCALE GENOMIC DNA]</scope>
    <source>
        <strain evidence="3">RMSCC 2394</strain>
    </source>
</reference>
<organism evidence="2 3">
    <name type="scientific">Coccidioides immitis RMSCC 2394</name>
    <dbReference type="NCBI Taxonomy" id="404692"/>
    <lineage>
        <taxon>Eukaryota</taxon>
        <taxon>Fungi</taxon>
        <taxon>Dikarya</taxon>
        <taxon>Ascomycota</taxon>
        <taxon>Pezizomycotina</taxon>
        <taxon>Eurotiomycetes</taxon>
        <taxon>Eurotiomycetidae</taxon>
        <taxon>Onygenales</taxon>
        <taxon>Onygenaceae</taxon>
        <taxon>Coccidioides</taxon>
    </lineage>
</organism>
<feature type="region of interest" description="Disordered" evidence="1">
    <location>
        <begin position="1"/>
        <end position="25"/>
    </location>
</feature>
<evidence type="ECO:0000313" key="2">
    <source>
        <dbReference type="EMBL" id="KMP02209.1"/>
    </source>
</evidence>
<evidence type="ECO:0000313" key="3">
    <source>
        <dbReference type="Proteomes" id="UP000054565"/>
    </source>
</evidence>
<evidence type="ECO:0000256" key="1">
    <source>
        <dbReference type="SAM" id="MobiDB-lite"/>
    </source>
</evidence>
<dbReference type="Proteomes" id="UP000054565">
    <property type="component" value="Unassembled WGS sequence"/>
</dbReference>
<dbReference type="AlphaFoldDB" id="A0A0J6Y5A7"/>
<proteinExistence type="predicted"/>
<accession>A0A0J6Y5A7</accession>
<name>A0A0J6Y5A7_COCIT</name>
<feature type="compositionally biased region" description="Polar residues" evidence="1">
    <location>
        <begin position="10"/>
        <end position="19"/>
    </location>
</feature>
<sequence>MSFFKDVGPDQTQTNSRSRLSCGGEVGVTARDDYGQKRQSLRGRWGDGGLRQKSIVSISFSAREEVTGELLQLSFKALPPASSSPIKIPPRGCHSVVESPDAPPYHIWMSKRWTPHTTKPPLQDGEEWSTTVQQSMVRIKSMLPPINDDSTFAVSLAPFWNMYIGNWELSSLKKQYHLILRLVNKATKDLSNQIAMRGSHLPNVNRQDSEIVSCRLRTH</sequence>